<evidence type="ECO:0000313" key="13">
    <source>
        <dbReference type="EMBL" id="KAL3271011.1"/>
    </source>
</evidence>
<keyword evidence="9" id="KW-0408">Iron</keyword>
<dbReference type="PROSITE" id="PS50939">
    <property type="entry name" value="CYTOCHROME_B561"/>
    <property type="match status" value="1"/>
</dbReference>
<feature type="transmembrane region" description="Helical" evidence="11">
    <location>
        <begin position="204"/>
        <end position="224"/>
    </location>
</feature>
<evidence type="ECO:0000256" key="1">
    <source>
        <dbReference type="ARBA" id="ARBA00001970"/>
    </source>
</evidence>
<evidence type="ECO:0000256" key="4">
    <source>
        <dbReference type="ARBA" id="ARBA00022617"/>
    </source>
</evidence>
<protein>
    <recommendedName>
        <fullName evidence="12">Cytochrome b561 domain-containing protein</fullName>
    </recommendedName>
</protein>
<dbReference type="AlphaFoldDB" id="A0ABD2MX46"/>
<evidence type="ECO:0000256" key="2">
    <source>
        <dbReference type="ARBA" id="ARBA00004141"/>
    </source>
</evidence>
<keyword evidence="7" id="KW-0249">Electron transport</keyword>
<comment type="cofactor">
    <cofactor evidence="1">
        <name>heme b</name>
        <dbReference type="ChEBI" id="CHEBI:60344"/>
    </cofactor>
</comment>
<dbReference type="PANTHER" id="PTHR10106:SF0">
    <property type="entry name" value="LD36721P"/>
    <property type="match status" value="1"/>
</dbReference>
<evidence type="ECO:0000256" key="3">
    <source>
        <dbReference type="ARBA" id="ARBA00022448"/>
    </source>
</evidence>
<keyword evidence="14" id="KW-1185">Reference proteome</keyword>
<feature type="transmembrane region" description="Helical" evidence="11">
    <location>
        <begin position="139"/>
        <end position="160"/>
    </location>
</feature>
<gene>
    <name evidence="13" type="ORF">HHI36_021512</name>
</gene>
<reference evidence="13 14" key="1">
    <citation type="journal article" date="2021" name="BMC Biol.">
        <title>Horizontally acquired antibacterial genes associated with adaptive radiation of ladybird beetles.</title>
        <authorList>
            <person name="Li H.S."/>
            <person name="Tang X.F."/>
            <person name="Huang Y.H."/>
            <person name="Xu Z.Y."/>
            <person name="Chen M.L."/>
            <person name="Du X.Y."/>
            <person name="Qiu B.Y."/>
            <person name="Chen P.T."/>
            <person name="Zhang W."/>
            <person name="Slipinski A."/>
            <person name="Escalona H.E."/>
            <person name="Waterhouse R.M."/>
            <person name="Zwick A."/>
            <person name="Pang H."/>
        </authorList>
    </citation>
    <scope>NUCLEOTIDE SEQUENCE [LARGE SCALE GENOMIC DNA]</scope>
    <source>
        <strain evidence="13">SYSU2018</strain>
    </source>
</reference>
<evidence type="ECO:0000259" key="12">
    <source>
        <dbReference type="PROSITE" id="PS50939"/>
    </source>
</evidence>
<organism evidence="13 14">
    <name type="scientific">Cryptolaemus montrouzieri</name>
    <dbReference type="NCBI Taxonomy" id="559131"/>
    <lineage>
        <taxon>Eukaryota</taxon>
        <taxon>Metazoa</taxon>
        <taxon>Ecdysozoa</taxon>
        <taxon>Arthropoda</taxon>
        <taxon>Hexapoda</taxon>
        <taxon>Insecta</taxon>
        <taxon>Pterygota</taxon>
        <taxon>Neoptera</taxon>
        <taxon>Endopterygota</taxon>
        <taxon>Coleoptera</taxon>
        <taxon>Polyphaga</taxon>
        <taxon>Cucujiformia</taxon>
        <taxon>Coccinelloidea</taxon>
        <taxon>Coccinellidae</taxon>
        <taxon>Scymninae</taxon>
        <taxon>Scymnini</taxon>
        <taxon>Cryptolaemus</taxon>
    </lineage>
</organism>
<dbReference type="GO" id="GO:0016020">
    <property type="term" value="C:membrane"/>
    <property type="evidence" value="ECO:0007669"/>
    <property type="project" value="UniProtKB-SubCell"/>
</dbReference>
<comment type="caution">
    <text evidence="13">The sequence shown here is derived from an EMBL/GenBank/DDBJ whole genome shotgun (WGS) entry which is preliminary data.</text>
</comment>
<keyword evidence="3" id="KW-0813">Transport</keyword>
<dbReference type="SMART" id="SM00665">
    <property type="entry name" value="B561"/>
    <property type="match status" value="1"/>
</dbReference>
<evidence type="ECO:0000313" key="14">
    <source>
        <dbReference type="Proteomes" id="UP001516400"/>
    </source>
</evidence>
<keyword evidence="4" id="KW-0349">Heme</keyword>
<accession>A0ABD2MX46</accession>
<dbReference type="Gene3D" id="1.20.120.1770">
    <property type="match status" value="1"/>
</dbReference>
<keyword evidence="6" id="KW-0479">Metal-binding</keyword>
<evidence type="ECO:0000256" key="7">
    <source>
        <dbReference type="ARBA" id="ARBA00022982"/>
    </source>
</evidence>
<evidence type="ECO:0000256" key="6">
    <source>
        <dbReference type="ARBA" id="ARBA00022723"/>
    </source>
</evidence>
<dbReference type="InterPro" id="IPR043205">
    <property type="entry name" value="CYB561/CYBRD1-like"/>
</dbReference>
<dbReference type="Pfam" id="PF03188">
    <property type="entry name" value="Cytochrom_B561"/>
    <property type="match status" value="1"/>
</dbReference>
<dbReference type="PANTHER" id="PTHR10106">
    <property type="entry name" value="CYTOCHROME B561-RELATED"/>
    <property type="match status" value="1"/>
</dbReference>
<dbReference type="EMBL" id="JABFTP020000042">
    <property type="protein sequence ID" value="KAL3271011.1"/>
    <property type="molecule type" value="Genomic_DNA"/>
</dbReference>
<keyword evidence="8 11" id="KW-1133">Transmembrane helix</keyword>
<keyword evidence="10 11" id="KW-0472">Membrane</keyword>
<keyword evidence="5 11" id="KW-0812">Transmembrane</keyword>
<proteinExistence type="predicted"/>
<feature type="transmembrane region" description="Helical" evidence="11">
    <location>
        <begin position="172"/>
        <end position="192"/>
    </location>
</feature>
<evidence type="ECO:0000256" key="8">
    <source>
        <dbReference type="ARBA" id="ARBA00022989"/>
    </source>
</evidence>
<evidence type="ECO:0000256" key="9">
    <source>
        <dbReference type="ARBA" id="ARBA00023004"/>
    </source>
</evidence>
<comment type="subcellular location">
    <subcellularLocation>
        <location evidence="2">Membrane</location>
        <topology evidence="2">Multi-pass membrane protein</topology>
    </subcellularLocation>
</comment>
<sequence length="243" mass="27359">MDMFERFREKFSSSEFVPFLNANMEAQAEHERIKRYNTLYTISTILGIVLIILLFYWLNDSLGFSWSGTYLTWHPMLMVTGMIFLNSQSILVYRTGRNTPKFKLKLIHAVIHIVILVLVVLALRPVFNLSGLYSLHSWLGSLTIIIFCCQLLVGFTSFLYPSVGKNLKDCILPYHIVIGYSGFIMALVTAITGLTGLSSGSTSALPNFIGVILAIFGVLTIHLVTNNDYKREEGSEEDITLSE</sequence>
<feature type="transmembrane region" description="Helical" evidence="11">
    <location>
        <begin position="106"/>
        <end position="127"/>
    </location>
</feature>
<dbReference type="Proteomes" id="UP001516400">
    <property type="component" value="Unassembled WGS sequence"/>
</dbReference>
<evidence type="ECO:0000256" key="5">
    <source>
        <dbReference type="ARBA" id="ARBA00022692"/>
    </source>
</evidence>
<name>A0ABD2MX46_9CUCU</name>
<evidence type="ECO:0000256" key="10">
    <source>
        <dbReference type="ARBA" id="ARBA00023136"/>
    </source>
</evidence>
<dbReference type="GO" id="GO:0046872">
    <property type="term" value="F:metal ion binding"/>
    <property type="evidence" value="ECO:0007669"/>
    <property type="project" value="UniProtKB-KW"/>
</dbReference>
<feature type="transmembrane region" description="Helical" evidence="11">
    <location>
        <begin position="64"/>
        <end position="85"/>
    </location>
</feature>
<feature type="transmembrane region" description="Helical" evidence="11">
    <location>
        <begin position="39"/>
        <end position="58"/>
    </location>
</feature>
<dbReference type="InterPro" id="IPR006593">
    <property type="entry name" value="Cyt_b561/ferric_Rdtase_TM"/>
</dbReference>
<feature type="domain" description="Cytochrome b561" evidence="12">
    <location>
        <begin position="42"/>
        <end position="232"/>
    </location>
</feature>
<evidence type="ECO:0000256" key="11">
    <source>
        <dbReference type="SAM" id="Phobius"/>
    </source>
</evidence>